<sequence>MTIRVKKYGEDDVLIAARKRIRMVFDHFEKIYCAFSGGKDSTVTLHLVMDEAIKRNRKIGVMFIDFEAQYADTITHIENMFSRYRDYIDPHWICVPMLLRNAVTNFEPRWICWDPEKRDIWVREKPAWAKMEKDYPFCLAEMEFEEFVPLFGEWYSEGQPTAGFIAIRADESLHRYCAIATWDKTGLMFRNQRWTTKKSEHAYNIYPIYDWRTEDVWRYHSQFPDKPYNQVYDKMYMAGVPLSQQRLCQPYGDDQRRGLWLYHILEPETWFKLVARVNGANSGALYVQENGNIMGYRSITKPDNHTWRSFCNLLLQTMPKKTRDHYAYRFRKFIYGWHCRGYDVLPDEAPPELESKCWAPSWRRMCRVLLRNDYWCKGLGQAQPKSEAYKRYLEIKKMRQSK</sequence>
<organism evidence="2">
    <name type="scientific">viral metagenome</name>
    <dbReference type="NCBI Taxonomy" id="1070528"/>
    <lineage>
        <taxon>unclassified sequences</taxon>
        <taxon>metagenomes</taxon>
        <taxon>organismal metagenomes</taxon>
    </lineage>
</organism>
<dbReference type="GO" id="GO:0003824">
    <property type="term" value="F:catalytic activity"/>
    <property type="evidence" value="ECO:0007669"/>
    <property type="project" value="InterPro"/>
</dbReference>
<dbReference type="GO" id="GO:0071453">
    <property type="term" value="P:cellular response to oxygen levels"/>
    <property type="evidence" value="ECO:0007669"/>
    <property type="project" value="TreeGrafter"/>
</dbReference>
<evidence type="ECO:0000313" key="2">
    <source>
        <dbReference type="EMBL" id="QJA58205.1"/>
    </source>
</evidence>
<dbReference type="EMBL" id="MT141313">
    <property type="protein sequence ID" value="QJA58205.1"/>
    <property type="molecule type" value="Genomic_DNA"/>
</dbReference>
<dbReference type="Pfam" id="PF01507">
    <property type="entry name" value="PAPS_reduct"/>
    <property type="match status" value="1"/>
</dbReference>
<evidence type="ECO:0000259" key="1">
    <source>
        <dbReference type="Pfam" id="PF01507"/>
    </source>
</evidence>
<dbReference type="Gene3D" id="3.40.50.620">
    <property type="entry name" value="HUPs"/>
    <property type="match status" value="1"/>
</dbReference>
<dbReference type="CDD" id="cd23947">
    <property type="entry name" value="PAPS_reductase-like_YbdN"/>
    <property type="match status" value="1"/>
</dbReference>
<dbReference type="SUPFAM" id="SSF52402">
    <property type="entry name" value="Adenine nucleotide alpha hydrolases-like"/>
    <property type="match status" value="1"/>
</dbReference>
<accession>A0A6M3ILJ9</accession>
<dbReference type="InterPro" id="IPR014729">
    <property type="entry name" value="Rossmann-like_a/b/a_fold"/>
</dbReference>
<dbReference type="InterPro" id="IPR002500">
    <property type="entry name" value="PAPS_reduct_dom"/>
</dbReference>
<dbReference type="Pfam" id="PF11922">
    <property type="entry name" value="DUF3440"/>
    <property type="match status" value="1"/>
</dbReference>
<reference evidence="2" key="1">
    <citation type="submission" date="2020-03" db="EMBL/GenBank/DDBJ databases">
        <title>The deep terrestrial virosphere.</title>
        <authorList>
            <person name="Holmfeldt K."/>
            <person name="Nilsson E."/>
            <person name="Simone D."/>
            <person name="Lopez-Fernandez M."/>
            <person name="Wu X."/>
            <person name="de Brujin I."/>
            <person name="Lundin D."/>
            <person name="Andersson A."/>
            <person name="Bertilsson S."/>
            <person name="Dopson M."/>
        </authorList>
    </citation>
    <scope>NUCLEOTIDE SEQUENCE</scope>
    <source>
        <strain evidence="2">MM415B01480</strain>
    </source>
</reference>
<dbReference type="PANTHER" id="PTHR30083">
    <property type="entry name" value="TRANSCRIPTIONAL REGULATOR-RELATED"/>
    <property type="match status" value="1"/>
</dbReference>
<feature type="domain" description="Phosphoadenosine phosphosulphate reductase" evidence="1">
    <location>
        <begin position="31"/>
        <end position="85"/>
    </location>
</feature>
<dbReference type="InterPro" id="IPR021845">
    <property type="entry name" value="DUF3440"/>
</dbReference>
<proteinExistence type="predicted"/>
<name>A0A6M3ILJ9_9ZZZZ</name>
<dbReference type="PANTHER" id="PTHR30083:SF0">
    <property type="entry name" value="3'-PHOSPHOADENOSINE 5'-PHOSPHOSULFATE SULFOTRANSFERASE (PAPS REDUCTASE)_FAD SYNTHETASE"/>
    <property type="match status" value="1"/>
</dbReference>
<protein>
    <recommendedName>
        <fullName evidence="1">Phosphoadenosine phosphosulphate reductase domain-containing protein</fullName>
    </recommendedName>
</protein>
<dbReference type="AlphaFoldDB" id="A0A6M3ILJ9"/>
<gene>
    <name evidence="2" type="ORF">MM415B01480_0004</name>
</gene>